<gene>
    <name evidence="2" type="ORF">SAMN05421504_109254</name>
</gene>
<keyword evidence="1" id="KW-1133">Transmembrane helix</keyword>
<feature type="transmembrane region" description="Helical" evidence="1">
    <location>
        <begin position="118"/>
        <end position="136"/>
    </location>
</feature>
<dbReference type="OrthoDB" id="4557003at2"/>
<keyword evidence="1" id="KW-0812">Transmembrane</keyword>
<feature type="transmembrane region" description="Helical" evidence="1">
    <location>
        <begin position="39"/>
        <end position="60"/>
    </location>
</feature>
<reference evidence="2 3" key="1">
    <citation type="submission" date="2016-10" db="EMBL/GenBank/DDBJ databases">
        <authorList>
            <person name="de Groot N.N."/>
        </authorList>
    </citation>
    <scope>NUCLEOTIDE SEQUENCE [LARGE SCALE GENOMIC DNA]</scope>
    <source>
        <strain evidence="2 3">CPCC 202699</strain>
    </source>
</reference>
<dbReference type="AlphaFoldDB" id="A0A1H3QCV1"/>
<evidence type="ECO:0000256" key="1">
    <source>
        <dbReference type="SAM" id="Phobius"/>
    </source>
</evidence>
<feature type="transmembrane region" description="Helical" evidence="1">
    <location>
        <begin position="166"/>
        <end position="189"/>
    </location>
</feature>
<organism evidence="2 3">
    <name type="scientific">Amycolatopsis xylanica</name>
    <dbReference type="NCBI Taxonomy" id="589385"/>
    <lineage>
        <taxon>Bacteria</taxon>
        <taxon>Bacillati</taxon>
        <taxon>Actinomycetota</taxon>
        <taxon>Actinomycetes</taxon>
        <taxon>Pseudonocardiales</taxon>
        <taxon>Pseudonocardiaceae</taxon>
        <taxon>Amycolatopsis</taxon>
    </lineage>
</organism>
<dbReference type="EMBL" id="FNON01000009">
    <property type="protein sequence ID" value="SDZ11216.1"/>
    <property type="molecule type" value="Genomic_DNA"/>
</dbReference>
<dbReference type="Proteomes" id="UP000199515">
    <property type="component" value="Unassembled WGS sequence"/>
</dbReference>
<dbReference type="Pfam" id="PF10821">
    <property type="entry name" value="DUF2567"/>
    <property type="match status" value="1"/>
</dbReference>
<evidence type="ECO:0008006" key="4">
    <source>
        <dbReference type="Google" id="ProtNLM"/>
    </source>
</evidence>
<accession>A0A1H3QCV1</accession>
<name>A0A1H3QCV1_9PSEU</name>
<sequence length="197" mass="20974">MAESSVGAHRSSQLNDPWSVPPVYRIPLERPKVRVKADILPAISLAGTSTLLAFPLVYLWSLLAPAQRFRVYEAGLAPLDLESWHRFDSLAIFGFLSVGVGVLIAAVAWLMRERRGPVMLVAAALGALGASAVGVLSKGMFLGKYDIAKPPSVGDVIVAAPTLDTWWVIIAAPTAAVVVYGICAAWNGLDDLGRRLG</sequence>
<keyword evidence="1" id="KW-0472">Membrane</keyword>
<protein>
    <recommendedName>
        <fullName evidence="4">DUF2567 domain-containing protein</fullName>
    </recommendedName>
</protein>
<evidence type="ECO:0000313" key="3">
    <source>
        <dbReference type="Proteomes" id="UP000199515"/>
    </source>
</evidence>
<dbReference type="STRING" id="589385.SAMN05421504_109254"/>
<feature type="transmembrane region" description="Helical" evidence="1">
    <location>
        <begin position="90"/>
        <end position="111"/>
    </location>
</feature>
<dbReference type="InterPro" id="IPR021213">
    <property type="entry name" value="DUF2567"/>
</dbReference>
<evidence type="ECO:0000313" key="2">
    <source>
        <dbReference type="EMBL" id="SDZ11216.1"/>
    </source>
</evidence>
<proteinExistence type="predicted"/>
<keyword evidence="3" id="KW-1185">Reference proteome</keyword>
<dbReference type="RefSeq" id="WP_091296597.1">
    <property type="nucleotide sequence ID" value="NZ_FNON01000009.1"/>
</dbReference>